<gene>
    <name evidence="2" type="ORF">ELAC_0582</name>
</gene>
<feature type="transmembrane region" description="Helical" evidence="1">
    <location>
        <begin position="12"/>
        <end position="31"/>
    </location>
</feature>
<keyword evidence="1" id="KW-1133">Transmembrane helix</keyword>
<evidence type="ECO:0000256" key="1">
    <source>
        <dbReference type="SAM" id="Phobius"/>
    </source>
</evidence>
<evidence type="ECO:0000313" key="2">
    <source>
        <dbReference type="EMBL" id="CRX37937.1"/>
    </source>
</evidence>
<proteinExistence type="predicted"/>
<name>A0A0H5DNS2_9BACT</name>
<keyword evidence="1" id="KW-0472">Membrane</keyword>
<dbReference type="OrthoDB" id="1098954at2"/>
<feature type="transmembrane region" description="Helical" evidence="1">
    <location>
        <begin position="85"/>
        <end position="105"/>
    </location>
</feature>
<keyword evidence="1" id="KW-0812">Transmembrane</keyword>
<dbReference type="EMBL" id="CWGJ01000010">
    <property type="protein sequence ID" value="CRX37937.1"/>
    <property type="molecule type" value="Genomic_DNA"/>
</dbReference>
<dbReference type="RefSeq" id="WP_098037799.1">
    <property type="nucleotide sequence ID" value="NZ_CWGJ01000010.1"/>
</dbReference>
<keyword evidence="3" id="KW-1185">Reference proteome</keyword>
<feature type="transmembrane region" description="Helical" evidence="1">
    <location>
        <begin position="51"/>
        <end position="73"/>
    </location>
</feature>
<feature type="transmembrane region" description="Helical" evidence="1">
    <location>
        <begin position="125"/>
        <end position="146"/>
    </location>
</feature>
<dbReference type="AlphaFoldDB" id="A0A0H5DNS2"/>
<dbReference type="Proteomes" id="UP000220251">
    <property type="component" value="Unassembled WGS sequence"/>
</dbReference>
<protein>
    <submittedName>
        <fullName evidence="2">Conserved putative membrane protein</fullName>
    </submittedName>
</protein>
<evidence type="ECO:0000313" key="3">
    <source>
        <dbReference type="Proteomes" id="UP000220251"/>
    </source>
</evidence>
<organism evidence="2 3">
    <name type="scientific">Estrella lausannensis</name>
    <dbReference type="NCBI Taxonomy" id="483423"/>
    <lineage>
        <taxon>Bacteria</taxon>
        <taxon>Pseudomonadati</taxon>
        <taxon>Chlamydiota</taxon>
        <taxon>Chlamydiia</taxon>
        <taxon>Parachlamydiales</taxon>
        <taxon>Candidatus Criblamydiaceae</taxon>
        <taxon>Estrella</taxon>
    </lineage>
</organism>
<reference evidence="3" key="1">
    <citation type="submission" date="2015-06" db="EMBL/GenBank/DDBJ databases">
        <authorList>
            <person name="Bertelli C."/>
        </authorList>
    </citation>
    <scope>NUCLEOTIDE SEQUENCE [LARGE SCALE GENOMIC DNA]</scope>
    <source>
        <strain evidence="3">CRIB-30</strain>
    </source>
</reference>
<sequence length="154" mass="16907">MKTDNFSQKIGYPLLVMAIFLWIGFVCSISFMEAWVKFRTPNMTLPVGLAIGKVVFAALNKVEWVFAGVIAFITFYRGAGGKRSVLVGIPIAILLIQTFYLLPVLNARADALSQGLSLPQSYGHFYYIFVEVVKVGTLLALGILAIGDLRGKQT</sequence>
<accession>A0A0H5DNS2</accession>